<keyword evidence="6" id="KW-0648">Protein biosynthesis</keyword>
<dbReference type="PRINTS" id="PR01046">
    <property type="entry name" value="TRNASYNTHPRO"/>
</dbReference>
<comment type="catalytic activity">
    <reaction evidence="9">
        <text>tRNA(Pro) + L-proline + ATP = L-prolyl-tRNA(Pro) + AMP + diphosphate</text>
        <dbReference type="Rhea" id="RHEA:14305"/>
        <dbReference type="Rhea" id="RHEA-COMP:9700"/>
        <dbReference type="Rhea" id="RHEA-COMP:9702"/>
        <dbReference type="ChEBI" id="CHEBI:30616"/>
        <dbReference type="ChEBI" id="CHEBI:33019"/>
        <dbReference type="ChEBI" id="CHEBI:60039"/>
        <dbReference type="ChEBI" id="CHEBI:78442"/>
        <dbReference type="ChEBI" id="CHEBI:78532"/>
        <dbReference type="ChEBI" id="CHEBI:456215"/>
        <dbReference type="EC" id="6.1.1.15"/>
    </reaction>
</comment>
<dbReference type="Pfam" id="PF00587">
    <property type="entry name" value="tRNA-synt_2b"/>
    <property type="match status" value="1"/>
</dbReference>
<dbReference type="FunFam" id="3.40.50.800:FF:000005">
    <property type="entry name" value="bifunctional glutamate/proline--tRNA ligase"/>
    <property type="match status" value="1"/>
</dbReference>
<dbReference type="PANTHER" id="PTHR43382:SF2">
    <property type="entry name" value="BIFUNCTIONAL GLUTAMATE_PROLINE--TRNA LIGASE"/>
    <property type="match status" value="1"/>
</dbReference>
<dbReference type="InterPro" id="IPR045864">
    <property type="entry name" value="aa-tRNA-synth_II/BPL/LPL"/>
</dbReference>
<dbReference type="InterPro" id="IPR002314">
    <property type="entry name" value="aa-tRNA-synt_IIb"/>
</dbReference>
<dbReference type="Pfam" id="PF04073">
    <property type="entry name" value="tRNA_edit"/>
    <property type="match status" value="1"/>
</dbReference>
<dbReference type="EC" id="6.1.1.15" evidence="2"/>
<dbReference type="PROSITE" id="PS50862">
    <property type="entry name" value="AA_TRNA_LIGASE_II"/>
    <property type="match status" value="1"/>
</dbReference>
<dbReference type="HAMAP" id="MF_01571">
    <property type="entry name" value="Pro_tRNA_synth_type3"/>
    <property type="match status" value="1"/>
</dbReference>
<dbReference type="InterPro" id="IPR017449">
    <property type="entry name" value="Pro-tRNA_synth_II"/>
</dbReference>
<dbReference type="CDD" id="cd00862">
    <property type="entry name" value="ProRS_anticodon_zinc"/>
    <property type="match status" value="1"/>
</dbReference>
<evidence type="ECO:0000256" key="1">
    <source>
        <dbReference type="ARBA" id="ARBA00008226"/>
    </source>
</evidence>
<dbReference type="SMART" id="SM00946">
    <property type="entry name" value="ProRS-C_1"/>
    <property type="match status" value="1"/>
</dbReference>
<accession>A0A077QYH2</accession>
<dbReference type="InterPro" id="IPR036621">
    <property type="entry name" value="Anticodon-bd_dom_sf"/>
</dbReference>
<evidence type="ECO:0000256" key="7">
    <source>
        <dbReference type="ARBA" id="ARBA00023146"/>
    </source>
</evidence>
<dbReference type="InterPro" id="IPR036754">
    <property type="entry name" value="YbaK/aa-tRNA-synt-asso_dom_sf"/>
</dbReference>
<keyword evidence="7" id="KW-0030">Aminoacyl-tRNA synthetase</keyword>
<dbReference type="InterPro" id="IPR007214">
    <property type="entry name" value="YbaK/aa-tRNA-synth-assoc-dom"/>
</dbReference>
<dbReference type="SUPFAM" id="SSF64586">
    <property type="entry name" value="C-terminal domain of ProRS"/>
    <property type="match status" value="1"/>
</dbReference>
<keyword evidence="5" id="KW-0067">ATP-binding</keyword>
<dbReference type="Gene3D" id="3.90.960.10">
    <property type="entry name" value="YbaK/aminoacyl-tRNA synthetase-associated domain"/>
    <property type="match status" value="1"/>
</dbReference>
<dbReference type="InterPro" id="IPR033721">
    <property type="entry name" value="ProRS_core_arch_euk"/>
</dbReference>
<dbReference type="InterPro" id="IPR004154">
    <property type="entry name" value="Anticodon-bd"/>
</dbReference>
<reference evidence="12" key="1">
    <citation type="journal article" date="2014" name="Genome Biol. Evol.">
        <title>Gene Loss Rather Than Gene Gain Is Associated with a Host Jump from Monocots to Dicots in the Smut Fungus Melanopsichium pennsylvanicum.</title>
        <authorList>
            <person name="Sharma R."/>
            <person name="Mishra B."/>
            <person name="Runge F."/>
            <person name="Thines M."/>
        </authorList>
    </citation>
    <scope>NUCLEOTIDE SEQUENCE</scope>
    <source>
        <strain evidence="12">4</strain>
    </source>
</reference>
<organism evidence="12">
    <name type="scientific">Melanopsichium pennsylvanicum 4</name>
    <dbReference type="NCBI Taxonomy" id="1398559"/>
    <lineage>
        <taxon>Eukaryota</taxon>
        <taxon>Fungi</taxon>
        <taxon>Dikarya</taxon>
        <taxon>Basidiomycota</taxon>
        <taxon>Ustilaginomycotina</taxon>
        <taxon>Ustilaginomycetes</taxon>
        <taxon>Ustilaginales</taxon>
        <taxon>Ustilaginaceae</taxon>
        <taxon>Melanopsichium</taxon>
    </lineage>
</organism>
<keyword evidence="4" id="KW-0547">Nucleotide-binding</keyword>
<dbReference type="InterPro" id="IPR002316">
    <property type="entry name" value="Pro-tRNA-ligase_IIa"/>
</dbReference>
<protein>
    <recommendedName>
        <fullName evidence="2">proline--tRNA ligase</fullName>
        <ecNumber evidence="2">6.1.1.15</ecNumber>
    </recommendedName>
    <alternativeName>
        <fullName evidence="8">Prolyl-tRNA synthetase</fullName>
    </alternativeName>
</protein>
<dbReference type="Gene3D" id="3.30.930.10">
    <property type="entry name" value="Bira Bifunctional Protein, Domain 2"/>
    <property type="match status" value="1"/>
</dbReference>
<dbReference type="CDD" id="cd00778">
    <property type="entry name" value="ProRS_core_arch_euk"/>
    <property type="match status" value="1"/>
</dbReference>
<evidence type="ECO:0000256" key="9">
    <source>
        <dbReference type="ARBA" id="ARBA00047671"/>
    </source>
</evidence>
<evidence type="ECO:0000256" key="8">
    <source>
        <dbReference type="ARBA" id="ARBA00029731"/>
    </source>
</evidence>
<dbReference type="InterPro" id="IPR006195">
    <property type="entry name" value="aa-tRNA-synth_II"/>
</dbReference>
<dbReference type="GO" id="GO:0005737">
    <property type="term" value="C:cytoplasm"/>
    <property type="evidence" value="ECO:0007669"/>
    <property type="project" value="InterPro"/>
</dbReference>
<evidence type="ECO:0000313" key="12">
    <source>
        <dbReference type="EMBL" id="CDI51781.1"/>
    </source>
</evidence>
<dbReference type="GO" id="GO:0002161">
    <property type="term" value="F:aminoacyl-tRNA deacylase activity"/>
    <property type="evidence" value="ECO:0007669"/>
    <property type="project" value="InterPro"/>
</dbReference>
<feature type="compositionally biased region" description="Low complexity" evidence="10">
    <location>
        <begin position="183"/>
        <end position="199"/>
    </location>
</feature>
<evidence type="ECO:0000256" key="6">
    <source>
        <dbReference type="ARBA" id="ARBA00022917"/>
    </source>
</evidence>
<dbReference type="AlphaFoldDB" id="A0A077QYH2"/>
<evidence type="ECO:0000256" key="3">
    <source>
        <dbReference type="ARBA" id="ARBA00022598"/>
    </source>
</evidence>
<dbReference type="GO" id="GO:0017101">
    <property type="term" value="C:aminoacyl-tRNA synthetase multienzyme complex"/>
    <property type="evidence" value="ECO:0007669"/>
    <property type="project" value="TreeGrafter"/>
</dbReference>
<name>A0A077QYH2_9BASI</name>
<dbReference type="SUPFAM" id="SSF55681">
    <property type="entry name" value="Class II aaRS and biotin synthetases"/>
    <property type="match status" value="1"/>
</dbReference>
<dbReference type="SUPFAM" id="SSF52954">
    <property type="entry name" value="Class II aaRS ABD-related"/>
    <property type="match status" value="1"/>
</dbReference>
<dbReference type="GO" id="GO:0006433">
    <property type="term" value="P:prolyl-tRNA aminoacylation"/>
    <property type="evidence" value="ECO:0007669"/>
    <property type="project" value="InterPro"/>
</dbReference>
<dbReference type="Gene3D" id="3.30.110.30">
    <property type="entry name" value="C-terminal domain of ProRS"/>
    <property type="match status" value="1"/>
</dbReference>
<dbReference type="GO" id="GO:0005524">
    <property type="term" value="F:ATP binding"/>
    <property type="evidence" value="ECO:0007669"/>
    <property type="project" value="UniProtKB-KW"/>
</dbReference>
<evidence type="ECO:0000259" key="11">
    <source>
        <dbReference type="PROSITE" id="PS50862"/>
    </source>
</evidence>
<dbReference type="InterPro" id="IPR016061">
    <property type="entry name" value="Pro-tRNA_ligase_II_C"/>
</dbReference>
<evidence type="ECO:0000256" key="2">
    <source>
        <dbReference type="ARBA" id="ARBA00012831"/>
    </source>
</evidence>
<dbReference type="EMBL" id="HG529517">
    <property type="protein sequence ID" value="CDI51781.1"/>
    <property type="molecule type" value="Genomic_DNA"/>
</dbReference>
<evidence type="ECO:0000256" key="10">
    <source>
        <dbReference type="SAM" id="MobiDB-lite"/>
    </source>
</evidence>
<feature type="region of interest" description="Disordered" evidence="10">
    <location>
        <begin position="183"/>
        <end position="206"/>
    </location>
</feature>
<dbReference type="FunFam" id="3.30.110.30:FF:000001">
    <property type="entry name" value="Bifunctional glutamate/proline--tRNA ligase"/>
    <property type="match status" value="1"/>
</dbReference>
<keyword evidence="3 12" id="KW-0436">Ligase</keyword>
<dbReference type="Pfam" id="PF03129">
    <property type="entry name" value="HGTP_anticodon"/>
    <property type="match status" value="1"/>
</dbReference>
<evidence type="ECO:0000256" key="4">
    <source>
        <dbReference type="ARBA" id="ARBA00022741"/>
    </source>
</evidence>
<dbReference type="Pfam" id="PF09180">
    <property type="entry name" value="ProRS-C_1"/>
    <property type="match status" value="1"/>
</dbReference>
<dbReference type="Gene3D" id="3.40.50.800">
    <property type="entry name" value="Anticodon-binding domain"/>
    <property type="match status" value="1"/>
</dbReference>
<sequence>MEAISSALSALSIQTEKVVKHAAANSPESWRSAVADVASTLGFSTQNYTKTVVFKPKTAKTATPIPVVLIAKDDSEYNTGAVAKHIGQKEMRLAAPEVLKEFLNATKDDVSALSITKHNAAQLIAVLDASLATSTDHFAVHAASSEQTLFMTGAEIAKYLQSTGVKLEVVDFAKLKPEASTPVAKASAPSSSSASAPGSTQGPITASNKAKAAEAAKIPDAEQIGITVRKAGDFPEWYTQVLRKGDMLDYYDVSGCYILKPWSYFVWQSIQNFFDAEIKKIGVENCYFPMFVSADVLEREKDHIEGFAPEVAWVTKAGNSDLERPVAIRPTSETVMYPYYAKWIQSHRDLPLKLNQWNSVVRWEFKHPQPFLRTREFLWQEGHTAHISLEEADKEVMHILDLYRQVYEKLLAVPVVPGVKSEKEKFAGGYYTTTVEGFVPTTGRGIQGGTSHCLGQNFSKMFNITVEDPKAPEEFRGKDEGKLHVWQNSWGLSTRTIGVMVMVHGDDDGLVMPPRVAQVQVVIIPCGIGVKTTPAEKEAIMDACDKTAKDLQAAGIRAKADLRDNYSPGFKFNDWELRGVPVRLEIGPKDLEKKSVVSVRRDNKAKAPLSIDGLAESIHKLLDNIHDDMFAKADAEYRSRRKVCEQWDDFTRILNDKCHVVIPWCEVEACEDEIKKRSARQAVAGEAEDERAPSMGAKSLCIPFDQAQFGDIKSKKCPQCGSVAKRWTMFGRSY</sequence>
<dbReference type="NCBIfam" id="TIGR00408">
    <property type="entry name" value="proS_fam_I"/>
    <property type="match status" value="1"/>
</dbReference>
<evidence type="ECO:0000256" key="5">
    <source>
        <dbReference type="ARBA" id="ARBA00022840"/>
    </source>
</evidence>
<dbReference type="InterPro" id="IPR004499">
    <property type="entry name" value="Pro-tRNA-ligase_IIa_arc-type"/>
</dbReference>
<dbReference type="FunFam" id="3.30.930.10:FF:000007">
    <property type="entry name" value="Bifunctional glutamate/proline--tRNA ligase"/>
    <property type="match status" value="1"/>
</dbReference>
<feature type="domain" description="Aminoacyl-transfer RNA synthetases class-II family profile" evidence="11">
    <location>
        <begin position="266"/>
        <end position="513"/>
    </location>
</feature>
<dbReference type="GO" id="GO:0004827">
    <property type="term" value="F:proline-tRNA ligase activity"/>
    <property type="evidence" value="ECO:0007669"/>
    <property type="project" value="UniProtKB-EC"/>
</dbReference>
<proteinExistence type="inferred from homology"/>
<dbReference type="PANTHER" id="PTHR43382">
    <property type="entry name" value="PROLYL-TRNA SYNTHETASE"/>
    <property type="match status" value="1"/>
</dbReference>
<comment type="similarity">
    <text evidence="1">Belongs to the class-II aminoacyl-tRNA synthetase family.</text>
</comment>
<dbReference type="SUPFAM" id="SSF55826">
    <property type="entry name" value="YbaK/ProRS associated domain"/>
    <property type="match status" value="1"/>
</dbReference>